<keyword evidence="11" id="KW-1185">Reference proteome</keyword>
<reference evidence="10" key="1">
    <citation type="submission" date="2021-02" db="EMBL/GenBank/DDBJ databases">
        <title>Genome sequence Cadophora malorum strain M34.</title>
        <authorList>
            <person name="Stefanovic E."/>
            <person name="Vu D."/>
            <person name="Scully C."/>
            <person name="Dijksterhuis J."/>
            <person name="Roader J."/>
            <person name="Houbraken J."/>
        </authorList>
    </citation>
    <scope>NUCLEOTIDE SEQUENCE</scope>
    <source>
        <strain evidence="10">M34</strain>
    </source>
</reference>
<comment type="subcellular location">
    <subcellularLocation>
        <location evidence="1">Membrane</location>
        <topology evidence="1">Multi-pass membrane protein</topology>
    </subcellularLocation>
</comment>
<dbReference type="InterPro" id="IPR020846">
    <property type="entry name" value="MFS_dom"/>
</dbReference>
<keyword evidence="4 8" id="KW-1133">Transmembrane helix</keyword>
<proteinExistence type="inferred from homology"/>
<feature type="transmembrane region" description="Helical" evidence="8">
    <location>
        <begin position="466"/>
        <end position="490"/>
    </location>
</feature>
<dbReference type="Pfam" id="PF07690">
    <property type="entry name" value="MFS_1"/>
    <property type="match status" value="1"/>
</dbReference>
<dbReference type="PROSITE" id="PS50850">
    <property type="entry name" value="MFS"/>
    <property type="match status" value="1"/>
</dbReference>
<dbReference type="Proteomes" id="UP000664132">
    <property type="component" value="Unassembled WGS sequence"/>
</dbReference>
<evidence type="ECO:0000256" key="3">
    <source>
        <dbReference type="ARBA" id="ARBA00022692"/>
    </source>
</evidence>
<feature type="transmembrane region" description="Helical" evidence="8">
    <location>
        <begin position="405"/>
        <end position="425"/>
    </location>
</feature>
<sequence>MADNKISTTPEIHHGRGRNEQIGSDPEKILSAVEMEDVKGDHMDYNRVDKEVAKYVSDVAIEISPEENSRLKKLIDRRVLPIMIFTYFLQALDKGTLSFASIMGIRDDTHLVGQQFSWLTTCIYIAILIVEYPTNWLIQRLPIGKYLGISIIVWGTVLALHSVATSFTHLVVLRTLLGIFEAVCQPAFVYLSSMWYKREEQAATVSYWYMMNGAQQIVGGLLAYCFTLIKSPPSPIKNWQAIFISYGSFSVLWGVVVLVMMPDSPMRAKCYSEADKKLMVERVRSNQTGVQNRQFRLEHVFEAFKDPQMYCYCLIAICTTLPTSGLGAFANIIITGFHFTVLQTQLLAMVLGVYIIIVLMSSMWLVNRFKQNVLVMGVYVIPSFVGTIVLMTVKNTNKATQVGLLLSYYIVLSFWAAQSLSMTLITRNVAGQTKKSVVVAMNFICWASGNAIGPQVFLSWDSPRYLIAFATHMGCYVLLVIVLIFLRWYLRHENMKKDRVQAEFLAAGTGVVPDAGLAHAFDDLTDKENLNFRYVY</sequence>
<feature type="transmembrane region" description="Helical" evidence="8">
    <location>
        <begin position="373"/>
        <end position="393"/>
    </location>
</feature>
<accession>A0A8H7T9K8</accession>
<evidence type="ECO:0000256" key="4">
    <source>
        <dbReference type="ARBA" id="ARBA00022989"/>
    </source>
</evidence>
<feature type="transmembrane region" description="Helical" evidence="8">
    <location>
        <begin position="437"/>
        <end position="460"/>
    </location>
</feature>
<feature type="transmembrane region" description="Helical" evidence="8">
    <location>
        <begin position="309"/>
        <end position="334"/>
    </location>
</feature>
<feature type="transmembrane region" description="Helical" evidence="8">
    <location>
        <begin position="241"/>
        <end position="261"/>
    </location>
</feature>
<feature type="domain" description="Major facilitator superfamily (MFS) profile" evidence="9">
    <location>
        <begin position="79"/>
        <end position="491"/>
    </location>
</feature>
<feature type="transmembrane region" description="Helical" evidence="8">
    <location>
        <begin position="146"/>
        <end position="164"/>
    </location>
</feature>
<comment type="similarity">
    <text evidence="6">Belongs to the major facilitator superfamily. Allantoate permease family.</text>
</comment>
<evidence type="ECO:0000256" key="7">
    <source>
        <dbReference type="SAM" id="MobiDB-lite"/>
    </source>
</evidence>
<feature type="compositionally biased region" description="Polar residues" evidence="7">
    <location>
        <begin position="1"/>
        <end position="10"/>
    </location>
</feature>
<dbReference type="InterPro" id="IPR011701">
    <property type="entry name" value="MFS"/>
</dbReference>
<evidence type="ECO:0000256" key="5">
    <source>
        <dbReference type="ARBA" id="ARBA00023136"/>
    </source>
</evidence>
<dbReference type="OrthoDB" id="6730379at2759"/>
<evidence type="ECO:0000259" key="9">
    <source>
        <dbReference type="PROSITE" id="PS50850"/>
    </source>
</evidence>
<comment type="caution">
    <text evidence="10">The sequence shown here is derived from an EMBL/GenBank/DDBJ whole genome shotgun (WGS) entry which is preliminary data.</text>
</comment>
<keyword evidence="5 8" id="KW-0472">Membrane</keyword>
<dbReference type="InterPro" id="IPR036259">
    <property type="entry name" value="MFS_trans_sf"/>
</dbReference>
<feature type="transmembrane region" description="Helical" evidence="8">
    <location>
        <begin position="176"/>
        <end position="196"/>
    </location>
</feature>
<keyword evidence="3 8" id="KW-0812">Transmembrane</keyword>
<dbReference type="EMBL" id="JAFJYH010000251">
    <property type="protein sequence ID" value="KAG4414738.1"/>
    <property type="molecule type" value="Genomic_DNA"/>
</dbReference>
<dbReference type="GO" id="GO:0016020">
    <property type="term" value="C:membrane"/>
    <property type="evidence" value="ECO:0007669"/>
    <property type="project" value="UniProtKB-SubCell"/>
</dbReference>
<dbReference type="SUPFAM" id="SSF103473">
    <property type="entry name" value="MFS general substrate transporter"/>
    <property type="match status" value="1"/>
</dbReference>
<feature type="transmembrane region" description="Helical" evidence="8">
    <location>
        <begin position="79"/>
        <end position="104"/>
    </location>
</feature>
<dbReference type="PANTHER" id="PTHR43791">
    <property type="entry name" value="PERMEASE-RELATED"/>
    <property type="match status" value="1"/>
</dbReference>
<evidence type="ECO:0000256" key="8">
    <source>
        <dbReference type="SAM" id="Phobius"/>
    </source>
</evidence>
<evidence type="ECO:0000313" key="11">
    <source>
        <dbReference type="Proteomes" id="UP000664132"/>
    </source>
</evidence>
<feature type="transmembrane region" description="Helical" evidence="8">
    <location>
        <begin position="346"/>
        <end position="366"/>
    </location>
</feature>
<protein>
    <recommendedName>
        <fullName evidence="9">Major facilitator superfamily (MFS) profile domain-containing protein</fullName>
    </recommendedName>
</protein>
<keyword evidence="2" id="KW-0813">Transport</keyword>
<feature type="transmembrane region" description="Helical" evidence="8">
    <location>
        <begin position="116"/>
        <end position="134"/>
    </location>
</feature>
<evidence type="ECO:0000256" key="6">
    <source>
        <dbReference type="ARBA" id="ARBA00037968"/>
    </source>
</evidence>
<dbReference type="PANTHER" id="PTHR43791:SF63">
    <property type="entry name" value="HIGH AFFINITY CYSTEINE TRANSPORTER"/>
    <property type="match status" value="1"/>
</dbReference>
<evidence type="ECO:0000313" key="10">
    <source>
        <dbReference type="EMBL" id="KAG4414738.1"/>
    </source>
</evidence>
<feature type="region of interest" description="Disordered" evidence="7">
    <location>
        <begin position="1"/>
        <end position="25"/>
    </location>
</feature>
<feature type="transmembrane region" description="Helical" evidence="8">
    <location>
        <begin position="208"/>
        <end position="229"/>
    </location>
</feature>
<dbReference type="FunFam" id="1.20.1250.20:FF:000064">
    <property type="entry name" value="MFS allantoate transporter"/>
    <property type="match status" value="1"/>
</dbReference>
<organism evidence="10 11">
    <name type="scientific">Cadophora malorum</name>
    <dbReference type="NCBI Taxonomy" id="108018"/>
    <lineage>
        <taxon>Eukaryota</taxon>
        <taxon>Fungi</taxon>
        <taxon>Dikarya</taxon>
        <taxon>Ascomycota</taxon>
        <taxon>Pezizomycotina</taxon>
        <taxon>Leotiomycetes</taxon>
        <taxon>Helotiales</taxon>
        <taxon>Ploettnerulaceae</taxon>
        <taxon>Cadophora</taxon>
    </lineage>
</organism>
<gene>
    <name evidence="10" type="ORF">IFR04_012125</name>
</gene>
<dbReference type="AlphaFoldDB" id="A0A8H7T9K8"/>
<evidence type="ECO:0000256" key="1">
    <source>
        <dbReference type="ARBA" id="ARBA00004141"/>
    </source>
</evidence>
<name>A0A8H7T9K8_9HELO</name>
<dbReference type="GO" id="GO:0033229">
    <property type="term" value="F:cysteine transmembrane transporter activity"/>
    <property type="evidence" value="ECO:0007669"/>
    <property type="project" value="TreeGrafter"/>
</dbReference>
<dbReference type="Gene3D" id="1.20.1250.20">
    <property type="entry name" value="MFS general substrate transporter like domains"/>
    <property type="match status" value="2"/>
</dbReference>
<evidence type="ECO:0000256" key="2">
    <source>
        <dbReference type="ARBA" id="ARBA00022448"/>
    </source>
</evidence>